<dbReference type="SUPFAM" id="SSF49764">
    <property type="entry name" value="HSP20-like chaperones"/>
    <property type="match status" value="1"/>
</dbReference>
<comment type="caution">
    <text evidence="2">The sequence shown here is derived from an EMBL/GenBank/DDBJ whole genome shotgun (WGS) entry which is preliminary data.</text>
</comment>
<evidence type="ECO:0000313" key="3">
    <source>
        <dbReference type="Proteomes" id="UP000605986"/>
    </source>
</evidence>
<sequence length="103" mass="11512">MGSLLTLVIRGKSERTYTSGNPPAGFVEGPSMHEVVKGEIDKHNKSQPQQPEKGDKHDKKTKYWLAERSFGDFSHTFTFPSHVVNVGFHDGTLSVVVPKVKKY</sequence>
<gene>
    <name evidence="2" type="ORF">F53441_13960</name>
</gene>
<feature type="region of interest" description="Disordered" evidence="1">
    <location>
        <begin position="37"/>
        <end position="60"/>
    </location>
</feature>
<dbReference type="OrthoDB" id="1431247at2759"/>
<dbReference type="EMBL" id="JAADJG010000984">
    <property type="protein sequence ID" value="KAF4430535.1"/>
    <property type="molecule type" value="Genomic_DNA"/>
</dbReference>
<keyword evidence="3" id="KW-1185">Reference proteome</keyword>
<evidence type="ECO:0000313" key="2">
    <source>
        <dbReference type="EMBL" id="KAF4430535.1"/>
    </source>
</evidence>
<dbReference type="InterPro" id="IPR008978">
    <property type="entry name" value="HSP20-like_chaperone"/>
</dbReference>
<reference evidence="2" key="1">
    <citation type="submission" date="2020-01" db="EMBL/GenBank/DDBJ databases">
        <title>Identification and distribution of gene clusters putatively required for synthesis of sphingolipid metabolism inhibitors in phylogenetically diverse species of the filamentous fungus Fusarium.</title>
        <authorList>
            <person name="Kim H.-S."/>
            <person name="Busman M."/>
            <person name="Brown D.W."/>
            <person name="Divon H."/>
            <person name="Uhlig S."/>
            <person name="Proctor R.H."/>
        </authorList>
    </citation>
    <scope>NUCLEOTIDE SEQUENCE</scope>
    <source>
        <strain evidence="2">NRRL 53441</strain>
    </source>
</reference>
<protein>
    <submittedName>
        <fullName evidence="2">Putative heat shock protein 30</fullName>
    </submittedName>
</protein>
<accession>A0A8H4JLS6</accession>
<proteinExistence type="predicted"/>
<organism evidence="2 3">
    <name type="scientific">Fusarium austroafricanum</name>
    <dbReference type="NCBI Taxonomy" id="2364996"/>
    <lineage>
        <taxon>Eukaryota</taxon>
        <taxon>Fungi</taxon>
        <taxon>Dikarya</taxon>
        <taxon>Ascomycota</taxon>
        <taxon>Pezizomycotina</taxon>
        <taxon>Sordariomycetes</taxon>
        <taxon>Hypocreomycetidae</taxon>
        <taxon>Hypocreales</taxon>
        <taxon>Nectriaceae</taxon>
        <taxon>Fusarium</taxon>
        <taxon>Fusarium concolor species complex</taxon>
    </lineage>
</organism>
<dbReference type="AlphaFoldDB" id="A0A8H4JLS6"/>
<name>A0A8H4JLS6_9HYPO</name>
<keyword evidence="2" id="KW-0346">Stress response</keyword>
<dbReference type="Proteomes" id="UP000605986">
    <property type="component" value="Unassembled WGS sequence"/>
</dbReference>
<evidence type="ECO:0000256" key="1">
    <source>
        <dbReference type="SAM" id="MobiDB-lite"/>
    </source>
</evidence>
<dbReference type="CDD" id="cd06464">
    <property type="entry name" value="ACD_sHsps-like"/>
    <property type="match status" value="1"/>
</dbReference>
<dbReference type="Gene3D" id="2.60.40.790">
    <property type="match status" value="1"/>
</dbReference>